<comment type="caution">
    <text evidence="1">The sequence shown here is derived from an EMBL/GenBank/DDBJ whole genome shotgun (WGS) entry which is preliminary data.</text>
</comment>
<dbReference type="EMBL" id="VDMQ01000003">
    <property type="protein sequence ID" value="TNM55924.1"/>
    <property type="molecule type" value="Genomic_DNA"/>
</dbReference>
<organism evidence="1 2">
    <name type="scientific">Brevibacterium sediminis</name>
    <dbReference type="NCBI Taxonomy" id="1857024"/>
    <lineage>
        <taxon>Bacteria</taxon>
        <taxon>Bacillati</taxon>
        <taxon>Actinomycetota</taxon>
        <taxon>Actinomycetes</taxon>
        <taxon>Micrococcales</taxon>
        <taxon>Brevibacteriaceae</taxon>
        <taxon>Brevibacterium</taxon>
    </lineage>
</organism>
<proteinExistence type="predicted"/>
<dbReference type="RefSeq" id="WP_139468063.1">
    <property type="nucleotide sequence ID" value="NZ_VDMQ01000003.1"/>
</dbReference>
<dbReference type="AlphaFoldDB" id="A0A5C4X398"/>
<reference evidence="1 2" key="1">
    <citation type="submission" date="2019-06" db="EMBL/GenBank/DDBJ databases">
        <authorList>
            <person name="Mardanova A.M."/>
            <person name="Pudova D.S."/>
            <person name="Shagimardanova E.I."/>
            <person name="Gogoleva N.E."/>
            <person name="Lutfullin M.T."/>
            <person name="Hadieva G.F."/>
            <person name="Sharipova M.R."/>
        </authorList>
    </citation>
    <scope>NUCLEOTIDE SEQUENCE [LARGE SCALE GENOMIC DNA]</scope>
    <source>
        <strain evidence="1 2">MG-1</strain>
    </source>
</reference>
<dbReference type="Proteomes" id="UP000314223">
    <property type="component" value="Unassembled WGS sequence"/>
</dbReference>
<accession>A0A5C4X398</accession>
<sequence length="99" mass="10895">MTTAKKSMAPKRKGKKQYSLVTFEFEGFEGEFTMPKLGGVPIGILSALDEGEMAKFRKFLDEYAPGTSEAFMDMDSDELGDFMKAWSEASGDDTGKSTN</sequence>
<name>A0A5C4X398_9MICO</name>
<protein>
    <recommendedName>
        <fullName evidence="3">Tail assembly chaperone</fullName>
    </recommendedName>
</protein>
<evidence type="ECO:0000313" key="2">
    <source>
        <dbReference type="Proteomes" id="UP000314223"/>
    </source>
</evidence>
<evidence type="ECO:0000313" key="1">
    <source>
        <dbReference type="EMBL" id="TNM55924.1"/>
    </source>
</evidence>
<gene>
    <name evidence="1" type="ORF">FHQ09_06725</name>
</gene>
<evidence type="ECO:0008006" key="3">
    <source>
        <dbReference type="Google" id="ProtNLM"/>
    </source>
</evidence>